<sequence>MSLPSGPKAEPQWQSPENTFSRTAESGTEPASGAASSSRRKSSVPETPQSQNWEEEAPSPSPSTSSSRHYPPRTCRICLETVFPTFESVSENLPDFLQAAPRVTYESADPELGRLIRPCKCKGSSRYVHEGCLNMWRHADPAYSDRNYWQCPTCGFQYRLERMRWGRWITSTPTQLILTVAILLLAMFVLGFVADPIIKFYIDPFDTIFSRFYGSDEGDNIFYPEEVEDVPETWTEHFFKGLASLGVLSFVKVLFALSPWQWWNLRNSGLVGGARRPAATGRDRAASVSWIVLLIGVITFLWGVYKGVRTWSRKVLEKAGDRVLDVPLENDDESTTTAHTPPQELLNSKKED</sequence>
<dbReference type="OMA" id="CLQSWRH"/>
<dbReference type="Gene3D" id="3.30.40.10">
    <property type="entry name" value="Zinc/RING finger domain, C3HC4 (zinc finger)"/>
    <property type="match status" value="1"/>
</dbReference>
<dbReference type="OrthoDB" id="264354at2759"/>
<dbReference type="CDD" id="cd16495">
    <property type="entry name" value="RING_CH-C4HC3_MARCH"/>
    <property type="match status" value="1"/>
</dbReference>
<feature type="region of interest" description="Disordered" evidence="4">
    <location>
        <begin position="327"/>
        <end position="352"/>
    </location>
</feature>
<name>A0A1D2J7F4_PARBR</name>
<keyword evidence="1" id="KW-0479">Metal-binding</keyword>
<dbReference type="PROSITE" id="PS51292">
    <property type="entry name" value="ZF_RING_CH"/>
    <property type="match status" value="1"/>
</dbReference>
<accession>A0A1D2J7F4</accession>
<dbReference type="SMART" id="SM00744">
    <property type="entry name" value="RINGv"/>
    <property type="match status" value="1"/>
</dbReference>
<keyword evidence="5" id="KW-0472">Membrane</keyword>
<dbReference type="SUPFAM" id="SSF57850">
    <property type="entry name" value="RING/U-box"/>
    <property type="match status" value="1"/>
</dbReference>
<dbReference type="AlphaFoldDB" id="A0A1D2J7F4"/>
<keyword evidence="5" id="KW-0812">Transmembrane</keyword>
<evidence type="ECO:0000256" key="3">
    <source>
        <dbReference type="ARBA" id="ARBA00022833"/>
    </source>
</evidence>
<comment type="caution">
    <text evidence="6">The sequence shown here is derived from an EMBL/GenBank/DDBJ whole genome shotgun (WGS) entry which is preliminary data.</text>
</comment>
<feature type="transmembrane region" description="Helical" evidence="5">
    <location>
        <begin position="242"/>
        <end position="263"/>
    </location>
</feature>
<evidence type="ECO:0000256" key="1">
    <source>
        <dbReference type="ARBA" id="ARBA00022723"/>
    </source>
</evidence>
<organism evidence="6 7">
    <name type="scientific">Paracoccidioides brasiliensis</name>
    <dbReference type="NCBI Taxonomy" id="121759"/>
    <lineage>
        <taxon>Eukaryota</taxon>
        <taxon>Fungi</taxon>
        <taxon>Dikarya</taxon>
        <taxon>Ascomycota</taxon>
        <taxon>Pezizomycotina</taxon>
        <taxon>Eurotiomycetes</taxon>
        <taxon>Eurotiomycetidae</taxon>
        <taxon>Onygenales</taxon>
        <taxon>Ajellomycetaceae</taxon>
        <taxon>Paracoccidioides</taxon>
    </lineage>
</organism>
<keyword evidence="3" id="KW-0862">Zinc</keyword>
<evidence type="ECO:0000313" key="6">
    <source>
        <dbReference type="EMBL" id="ODH15086.1"/>
    </source>
</evidence>
<gene>
    <name evidence="6" type="ORF">ACO22_06472</name>
</gene>
<dbReference type="VEuPathDB" id="FungiDB:PABG_05103"/>
<reference evidence="6 7" key="1">
    <citation type="submission" date="2016-06" db="EMBL/GenBank/DDBJ databases">
        <authorList>
            <person name="Kjaerup R.B."/>
            <person name="Dalgaard T.S."/>
            <person name="Juul-Madsen H.R."/>
        </authorList>
    </citation>
    <scope>NUCLEOTIDE SEQUENCE [LARGE SCALE GENOMIC DNA]</scope>
    <source>
        <strain evidence="6 7">Pb300</strain>
    </source>
</reference>
<protein>
    <submittedName>
        <fullName evidence="6">Uncharacterized protein</fullName>
    </submittedName>
</protein>
<proteinExistence type="predicted"/>
<feature type="transmembrane region" description="Helical" evidence="5">
    <location>
        <begin position="176"/>
        <end position="194"/>
    </location>
</feature>
<feature type="region of interest" description="Disordered" evidence="4">
    <location>
        <begin position="1"/>
        <end position="70"/>
    </location>
</feature>
<dbReference type="Proteomes" id="UP000242814">
    <property type="component" value="Unassembled WGS sequence"/>
</dbReference>
<dbReference type="VEuPathDB" id="FungiDB:PADG_07191"/>
<feature type="transmembrane region" description="Helical" evidence="5">
    <location>
        <begin position="285"/>
        <end position="305"/>
    </location>
</feature>
<dbReference type="Pfam" id="PF12906">
    <property type="entry name" value="RINGv"/>
    <property type="match status" value="1"/>
</dbReference>
<keyword evidence="2" id="KW-0863">Zinc-finger</keyword>
<dbReference type="PANTHER" id="PTHR46347:SF1">
    <property type="entry name" value="RING_FYVE_PHD ZINC FINGER SUPERFAMILY PROTEIN"/>
    <property type="match status" value="1"/>
</dbReference>
<dbReference type="GO" id="GO:0008270">
    <property type="term" value="F:zinc ion binding"/>
    <property type="evidence" value="ECO:0007669"/>
    <property type="project" value="UniProtKB-KW"/>
</dbReference>
<feature type="compositionally biased region" description="Polar residues" evidence="4">
    <location>
        <begin position="12"/>
        <end position="26"/>
    </location>
</feature>
<evidence type="ECO:0000256" key="5">
    <source>
        <dbReference type="SAM" id="Phobius"/>
    </source>
</evidence>
<keyword evidence="5" id="KW-1133">Transmembrane helix</keyword>
<dbReference type="InterPro" id="IPR011016">
    <property type="entry name" value="Znf_RING-CH"/>
</dbReference>
<evidence type="ECO:0000256" key="4">
    <source>
        <dbReference type="SAM" id="MobiDB-lite"/>
    </source>
</evidence>
<dbReference type="EMBL" id="LZYO01000352">
    <property type="protein sequence ID" value="ODH15086.1"/>
    <property type="molecule type" value="Genomic_DNA"/>
</dbReference>
<evidence type="ECO:0000256" key="2">
    <source>
        <dbReference type="ARBA" id="ARBA00022771"/>
    </source>
</evidence>
<dbReference type="PANTHER" id="PTHR46347">
    <property type="entry name" value="RING/FYVE/PHD ZINC FINGER SUPERFAMILY PROTEIN"/>
    <property type="match status" value="1"/>
</dbReference>
<evidence type="ECO:0000313" key="7">
    <source>
        <dbReference type="Proteomes" id="UP000242814"/>
    </source>
</evidence>
<dbReference type="InterPro" id="IPR013083">
    <property type="entry name" value="Znf_RING/FYVE/PHD"/>
</dbReference>